<name>A0A1B6HKI2_9HEMI</name>
<feature type="signal peptide" evidence="1">
    <location>
        <begin position="1"/>
        <end position="20"/>
    </location>
</feature>
<dbReference type="AlphaFoldDB" id="A0A1B6HKI2"/>
<evidence type="ECO:0000313" key="2">
    <source>
        <dbReference type="EMBL" id="JAS75200.1"/>
    </source>
</evidence>
<evidence type="ECO:0000256" key="1">
    <source>
        <dbReference type="SAM" id="SignalP"/>
    </source>
</evidence>
<proteinExistence type="predicted"/>
<dbReference type="EMBL" id="GECU01032506">
    <property type="protein sequence ID" value="JAS75200.1"/>
    <property type="molecule type" value="Transcribed_RNA"/>
</dbReference>
<feature type="chain" id="PRO_5008584466" evidence="1">
    <location>
        <begin position="21"/>
        <end position="193"/>
    </location>
</feature>
<protein>
    <submittedName>
        <fullName evidence="2">Uncharacterized protein</fullName>
    </submittedName>
</protein>
<accession>A0A1B6HKI2</accession>
<keyword evidence="1" id="KW-0732">Signal</keyword>
<organism evidence="2">
    <name type="scientific">Homalodisca liturata</name>
    <dbReference type="NCBI Taxonomy" id="320908"/>
    <lineage>
        <taxon>Eukaryota</taxon>
        <taxon>Metazoa</taxon>
        <taxon>Ecdysozoa</taxon>
        <taxon>Arthropoda</taxon>
        <taxon>Hexapoda</taxon>
        <taxon>Insecta</taxon>
        <taxon>Pterygota</taxon>
        <taxon>Neoptera</taxon>
        <taxon>Paraneoptera</taxon>
        <taxon>Hemiptera</taxon>
        <taxon>Auchenorrhyncha</taxon>
        <taxon>Membracoidea</taxon>
        <taxon>Cicadellidae</taxon>
        <taxon>Cicadellinae</taxon>
        <taxon>Proconiini</taxon>
        <taxon>Homalodisca</taxon>
    </lineage>
</organism>
<gene>
    <name evidence="2" type="ORF">g.26674</name>
</gene>
<sequence>MHFKVTVLCVVLSLVQYIIAINKCNEDIIENILKMNGCPQSVLSKLHTFGDFKHVLVPETDMLDTLDYIHGCINEPIDGSSDATFTTGFSNKSLGSHTVNYHMEEHECGHVTDFHSSEYGGQTEIYFLSIGSTGCFYRCSIDGKEGTEAGGCIVPLNGQDDHDTLQEAINKCEEELAEVGMVEPFAHLFDLST</sequence>
<reference evidence="2" key="1">
    <citation type="submission" date="2015-11" db="EMBL/GenBank/DDBJ databases">
        <title>De novo transcriptome assembly of four potential Pierce s Disease insect vectors from Arizona vineyards.</title>
        <authorList>
            <person name="Tassone E.E."/>
        </authorList>
    </citation>
    <scope>NUCLEOTIDE SEQUENCE</scope>
</reference>